<organism evidence="7 8">
    <name type="scientific">Candidatus Dechloromonas phosphorivorans</name>
    <dbReference type="NCBI Taxonomy" id="2899244"/>
    <lineage>
        <taxon>Bacteria</taxon>
        <taxon>Pseudomonadati</taxon>
        <taxon>Pseudomonadota</taxon>
        <taxon>Betaproteobacteria</taxon>
        <taxon>Rhodocyclales</taxon>
        <taxon>Azonexaceae</taxon>
        <taxon>Dechloromonas</taxon>
    </lineage>
</organism>
<feature type="domain" description="NADH-ubiquinone oxidoreductase 51kDa subunit FMN-binding" evidence="6">
    <location>
        <begin position="4"/>
        <end position="43"/>
    </location>
</feature>
<dbReference type="GO" id="GO:0051539">
    <property type="term" value="F:4 iron, 4 sulfur cluster binding"/>
    <property type="evidence" value="ECO:0007669"/>
    <property type="project" value="UniProtKB-KW"/>
</dbReference>
<dbReference type="GO" id="GO:0046872">
    <property type="term" value="F:metal ion binding"/>
    <property type="evidence" value="ECO:0007669"/>
    <property type="project" value="UniProtKB-KW"/>
</dbReference>
<evidence type="ECO:0000256" key="2">
    <source>
        <dbReference type="ARBA" id="ARBA00022723"/>
    </source>
</evidence>
<sequence length="68" mass="7924">MEEMVINGAECEPFITCDDLLMRERAEEIVRGIGIFRDLLRPERHSRDRGQQPRKPRPRCGPPSAFFP</sequence>
<dbReference type="InterPro" id="IPR037225">
    <property type="entry name" value="Nuo51_FMN-bd_sf"/>
</dbReference>
<dbReference type="PANTHER" id="PTHR43034:SF2">
    <property type="entry name" value="ION-TRANSLOCATING OXIDOREDUCTASE COMPLEX SUBUNIT C"/>
    <property type="match status" value="1"/>
</dbReference>
<keyword evidence="3" id="KW-0408">Iron</keyword>
<evidence type="ECO:0000256" key="1">
    <source>
        <dbReference type="ARBA" id="ARBA00022485"/>
    </source>
</evidence>
<dbReference type="GO" id="GO:0016020">
    <property type="term" value="C:membrane"/>
    <property type="evidence" value="ECO:0007669"/>
    <property type="project" value="InterPro"/>
</dbReference>
<dbReference type="SUPFAM" id="SSF142019">
    <property type="entry name" value="Nqo1 FMN-binding domain-like"/>
    <property type="match status" value="1"/>
</dbReference>
<keyword evidence="2" id="KW-0479">Metal-binding</keyword>
<dbReference type="GO" id="GO:0009055">
    <property type="term" value="F:electron transfer activity"/>
    <property type="evidence" value="ECO:0007669"/>
    <property type="project" value="InterPro"/>
</dbReference>
<reference evidence="7 8" key="1">
    <citation type="submission" date="2020-10" db="EMBL/GenBank/DDBJ databases">
        <title>Connecting structure to function with the recovery of over 1000 high-quality activated sludge metagenome-assembled genomes encoding full-length rRNA genes using long-read sequencing.</title>
        <authorList>
            <person name="Singleton C.M."/>
            <person name="Petriglieri F."/>
            <person name="Kristensen J.M."/>
            <person name="Kirkegaard R.H."/>
            <person name="Michaelsen T.Y."/>
            <person name="Andersen M.H."/>
            <person name="Karst S.M."/>
            <person name="Dueholm M.S."/>
            <person name="Nielsen P.H."/>
            <person name="Albertsen M."/>
        </authorList>
    </citation>
    <scope>NUCLEOTIDE SEQUENCE [LARGE SCALE GENOMIC DNA]</scope>
    <source>
        <strain evidence="7">EsbW_18-Q3-R4-48_BATAC.463</strain>
    </source>
</reference>
<dbReference type="Pfam" id="PF01512">
    <property type="entry name" value="Complex1_51K"/>
    <property type="match status" value="1"/>
</dbReference>
<keyword evidence="4" id="KW-0411">Iron-sulfur</keyword>
<proteinExistence type="predicted"/>
<feature type="compositionally biased region" description="Basic and acidic residues" evidence="5">
    <location>
        <begin position="42"/>
        <end position="51"/>
    </location>
</feature>
<evidence type="ECO:0000256" key="3">
    <source>
        <dbReference type="ARBA" id="ARBA00023004"/>
    </source>
</evidence>
<dbReference type="AlphaFoldDB" id="A0A935MYB5"/>
<accession>A0A935MYB5</accession>
<dbReference type="InterPro" id="IPR010208">
    <property type="entry name" value="Ion_transpt_RnfC/RsxC"/>
</dbReference>
<dbReference type="Gene3D" id="3.40.50.11540">
    <property type="entry name" value="NADH-ubiquinone oxidoreductase 51kDa subunit"/>
    <property type="match status" value="1"/>
</dbReference>
<dbReference type="InterPro" id="IPR011538">
    <property type="entry name" value="Nuo51_FMN-bd"/>
</dbReference>
<evidence type="ECO:0000259" key="6">
    <source>
        <dbReference type="Pfam" id="PF01512"/>
    </source>
</evidence>
<protein>
    <recommendedName>
        <fullName evidence="6">NADH-ubiquinone oxidoreductase 51kDa subunit FMN-binding domain-containing protein</fullName>
    </recommendedName>
</protein>
<evidence type="ECO:0000313" key="8">
    <source>
        <dbReference type="Proteomes" id="UP000739411"/>
    </source>
</evidence>
<feature type="region of interest" description="Disordered" evidence="5">
    <location>
        <begin position="42"/>
        <end position="68"/>
    </location>
</feature>
<evidence type="ECO:0000256" key="5">
    <source>
        <dbReference type="SAM" id="MobiDB-lite"/>
    </source>
</evidence>
<gene>
    <name evidence="7" type="ORF">IPJ38_03950</name>
</gene>
<name>A0A935MYB5_9RHOO</name>
<keyword evidence="1" id="KW-0004">4Fe-4S</keyword>
<comment type="caution">
    <text evidence="7">The sequence shown here is derived from an EMBL/GenBank/DDBJ whole genome shotgun (WGS) entry which is preliminary data.</text>
</comment>
<evidence type="ECO:0000256" key="4">
    <source>
        <dbReference type="ARBA" id="ARBA00023014"/>
    </source>
</evidence>
<dbReference type="EMBL" id="JADJMS010000008">
    <property type="protein sequence ID" value="MBK7414381.1"/>
    <property type="molecule type" value="Genomic_DNA"/>
</dbReference>
<dbReference type="PANTHER" id="PTHR43034">
    <property type="entry name" value="ION-TRANSLOCATING OXIDOREDUCTASE COMPLEX SUBUNIT C"/>
    <property type="match status" value="1"/>
</dbReference>
<evidence type="ECO:0000313" key="7">
    <source>
        <dbReference type="EMBL" id="MBK7414381.1"/>
    </source>
</evidence>
<dbReference type="Proteomes" id="UP000739411">
    <property type="component" value="Unassembled WGS sequence"/>
</dbReference>